<dbReference type="InterPro" id="IPR002477">
    <property type="entry name" value="Peptidoglycan-bd-like"/>
</dbReference>
<feature type="binding site" evidence="13">
    <location>
        <position position="339"/>
    </location>
    <ligand>
        <name>Ca(2+)</name>
        <dbReference type="ChEBI" id="CHEBI:29108"/>
        <label>2</label>
    </ligand>
</feature>
<keyword evidence="5 13" id="KW-0479">Metal-binding</keyword>
<dbReference type="GO" id="GO:0030198">
    <property type="term" value="P:extracellular matrix organization"/>
    <property type="evidence" value="ECO:0007669"/>
    <property type="project" value="TreeGrafter"/>
</dbReference>
<dbReference type="AlphaFoldDB" id="A0A7E6FKV8"/>
<feature type="signal peptide" evidence="15">
    <location>
        <begin position="1"/>
        <end position="21"/>
    </location>
</feature>
<dbReference type="GO" id="GO:0005615">
    <property type="term" value="C:extracellular space"/>
    <property type="evidence" value="ECO:0007669"/>
    <property type="project" value="TreeGrafter"/>
</dbReference>
<dbReference type="RefSeq" id="XP_036367497.1">
    <property type="nucleotide sequence ID" value="XM_036511604.1"/>
</dbReference>
<dbReference type="InterPro" id="IPR033739">
    <property type="entry name" value="M10A_MMP"/>
</dbReference>
<evidence type="ECO:0000256" key="5">
    <source>
        <dbReference type="ARBA" id="ARBA00022723"/>
    </source>
</evidence>
<dbReference type="SUPFAM" id="SSF55486">
    <property type="entry name" value="Metalloproteases ('zincins'), catalytic domain"/>
    <property type="match status" value="1"/>
</dbReference>
<evidence type="ECO:0000256" key="6">
    <source>
        <dbReference type="ARBA" id="ARBA00022729"/>
    </source>
</evidence>
<dbReference type="Proteomes" id="UP000515154">
    <property type="component" value="Linkage group LG20"/>
</dbReference>
<feature type="active site" evidence="12">
    <location>
        <position position="398"/>
    </location>
</feature>
<feature type="binding site" evidence="13">
    <location>
        <position position="357"/>
    </location>
    <ligand>
        <name>Ca(2+)</name>
        <dbReference type="ChEBI" id="CHEBI:29108"/>
        <label>3</label>
    </ligand>
</feature>
<dbReference type="GO" id="GO:0031012">
    <property type="term" value="C:extracellular matrix"/>
    <property type="evidence" value="ECO:0007669"/>
    <property type="project" value="InterPro"/>
</dbReference>
<feature type="compositionally biased region" description="Basic and acidic residues" evidence="14">
    <location>
        <begin position="155"/>
        <end position="168"/>
    </location>
</feature>
<dbReference type="GO" id="GO:0004222">
    <property type="term" value="F:metalloendopeptidase activity"/>
    <property type="evidence" value="ECO:0007669"/>
    <property type="project" value="InterPro"/>
</dbReference>
<dbReference type="GO" id="GO:0008270">
    <property type="term" value="F:zinc ion binding"/>
    <property type="evidence" value="ECO:0007669"/>
    <property type="project" value="InterPro"/>
</dbReference>
<reference evidence="18" key="1">
    <citation type="submission" date="2025-08" db="UniProtKB">
        <authorList>
            <consortium name="RefSeq"/>
        </authorList>
    </citation>
    <scope>IDENTIFICATION</scope>
</reference>
<feature type="binding site" evidence="13">
    <location>
        <position position="401"/>
    </location>
    <ligand>
        <name>Zn(2+)</name>
        <dbReference type="ChEBI" id="CHEBI:29105"/>
        <label>2</label>
        <note>catalytic</note>
    </ligand>
</feature>
<dbReference type="InterPro" id="IPR024079">
    <property type="entry name" value="MetalloPept_cat_dom_sf"/>
</dbReference>
<dbReference type="KEGG" id="osn:118767275"/>
<keyword evidence="8 13" id="KW-0862">Zinc</keyword>
<feature type="compositionally biased region" description="Basic and acidic residues" evidence="14">
    <location>
        <begin position="92"/>
        <end position="125"/>
    </location>
</feature>
<dbReference type="GO" id="GO:0030574">
    <property type="term" value="P:collagen catabolic process"/>
    <property type="evidence" value="ECO:0007669"/>
    <property type="project" value="TreeGrafter"/>
</dbReference>
<dbReference type="Pfam" id="PF00413">
    <property type="entry name" value="Peptidase_M10"/>
    <property type="match status" value="1"/>
</dbReference>
<organism evidence="17 18">
    <name type="scientific">Octopus sinensis</name>
    <name type="common">East Asian common octopus</name>
    <dbReference type="NCBI Taxonomy" id="2607531"/>
    <lineage>
        <taxon>Eukaryota</taxon>
        <taxon>Metazoa</taxon>
        <taxon>Spiralia</taxon>
        <taxon>Lophotrochozoa</taxon>
        <taxon>Mollusca</taxon>
        <taxon>Cephalopoda</taxon>
        <taxon>Coleoidea</taxon>
        <taxon>Octopodiformes</taxon>
        <taxon>Octopoda</taxon>
        <taxon>Incirrata</taxon>
        <taxon>Octopodidae</taxon>
        <taxon>Octopus</taxon>
    </lineage>
</organism>
<name>A0A7E6FKV8_9MOLL</name>
<feature type="binding site" evidence="13">
    <location>
        <position position="349"/>
    </location>
    <ligand>
        <name>Zn(2+)</name>
        <dbReference type="ChEBI" id="CHEBI:29105"/>
        <label>1</label>
    </ligand>
</feature>
<feature type="chain" id="PRO_5028917219" evidence="15">
    <location>
        <begin position="22"/>
        <end position="574"/>
    </location>
</feature>
<dbReference type="CDD" id="cd04278">
    <property type="entry name" value="ZnMc_MMP"/>
    <property type="match status" value="1"/>
</dbReference>
<evidence type="ECO:0000256" key="3">
    <source>
        <dbReference type="ARBA" id="ARBA00022525"/>
    </source>
</evidence>
<feature type="binding site" evidence="13">
    <location>
        <position position="351"/>
    </location>
    <ligand>
        <name>Zn(2+)</name>
        <dbReference type="ChEBI" id="CHEBI:29105"/>
        <label>1</label>
    </ligand>
</feature>
<dbReference type="PRINTS" id="PR00138">
    <property type="entry name" value="MATRIXIN"/>
</dbReference>
<keyword evidence="4" id="KW-0645">Protease</keyword>
<comment type="cofactor">
    <cofactor evidence="13">
        <name>Ca(2+)</name>
        <dbReference type="ChEBI" id="CHEBI:29108"/>
    </cofactor>
    <text evidence="13">Can bind about 5 Ca(2+) ions per subunit.</text>
</comment>
<dbReference type="GO" id="GO:0006508">
    <property type="term" value="P:proteolysis"/>
    <property type="evidence" value="ECO:0007669"/>
    <property type="project" value="UniProtKB-KW"/>
</dbReference>
<evidence type="ECO:0000256" key="7">
    <source>
        <dbReference type="ARBA" id="ARBA00022801"/>
    </source>
</evidence>
<sequence>MRFVDTGCILMMLLYMYSAEGVNFKRFDVAKVIETSGNDNTDDEFDGIVVNQKLAWGQEDDGQNYRDKLSNYRNSKKFENGEYNVEKEQLVEVETENHRSKRDVGKMAVEEGKELTDKKIEENRKASNGKNVKDKKRGNEGEENEKAEDVNENGGLRENKKNYVDSKFGDQGNMMDGDIDQDGMTETHGQNIKHQVPELTDATANSVPHVNAYHFLMQFGYIDNSPYSPLSLTNPTTEALKKFQEFANLNVTGEFNTETIKQMSSPRCGVPDMFNGKTVFNFQINHNYKWRKNNISYKIVNTVKSLNFSTTRATIKEAFDTWETASVLRFHEITNGNADIVISFNYGQHGDSWPFDGAGGVLAHAFMPTNGDVHFDESEDWSVNSSKGKSLLYVAVHEFGHSLGLYHSKDVNAIMFPYYKMPKVGEKLKLGLDDIKGVQALYGTPKSTTTVKTTKMTTTSPTTPPTTRATTRATTRPTTPPQTTSVKETASKTFAPTTSKPTRKTTLQYFTTTPSNEGDEVKFPCPFRYKAVMYSKFLNSSILKIKIKYQIHLYCISYIRMNCIEAVFELKKNE</sequence>
<evidence type="ECO:0000313" key="17">
    <source>
        <dbReference type="Proteomes" id="UP000515154"/>
    </source>
</evidence>
<evidence type="ECO:0000259" key="16">
    <source>
        <dbReference type="SMART" id="SM00235"/>
    </source>
</evidence>
<feature type="binding site" evidence="13">
    <location>
        <position position="364"/>
    </location>
    <ligand>
        <name>Zn(2+)</name>
        <dbReference type="ChEBI" id="CHEBI:29105"/>
        <label>1</label>
    </ligand>
</feature>
<feature type="region of interest" description="Disordered" evidence="14">
    <location>
        <begin position="451"/>
        <end position="500"/>
    </location>
</feature>
<keyword evidence="17" id="KW-1185">Reference proteome</keyword>
<feature type="binding site" evidence="13">
    <location>
        <position position="372"/>
    </location>
    <ligand>
        <name>Ca(2+)</name>
        <dbReference type="ChEBI" id="CHEBI:29108"/>
        <label>2</label>
    </ligand>
</feature>
<proteinExistence type="inferred from homology"/>
<keyword evidence="6 15" id="KW-0732">Signal</keyword>
<feature type="binding site" evidence="13">
    <location>
        <position position="407"/>
    </location>
    <ligand>
        <name>Zn(2+)</name>
        <dbReference type="ChEBI" id="CHEBI:29105"/>
        <label>2</label>
        <note>catalytic</note>
    </ligand>
</feature>
<comment type="cofactor">
    <cofactor evidence="13">
        <name>Zn(2+)</name>
        <dbReference type="ChEBI" id="CHEBI:29105"/>
    </cofactor>
    <text evidence="13">Binds 2 Zn(2+) ions per subunit.</text>
</comment>
<keyword evidence="9 13" id="KW-0106">Calcium</keyword>
<evidence type="ECO:0000256" key="1">
    <source>
        <dbReference type="ARBA" id="ARBA00004613"/>
    </source>
</evidence>
<evidence type="ECO:0000256" key="11">
    <source>
        <dbReference type="ARBA" id="ARBA00023145"/>
    </source>
</evidence>
<evidence type="ECO:0000256" key="14">
    <source>
        <dbReference type="SAM" id="MobiDB-lite"/>
    </source>
</evidence>
<feature type="compositionally biased region" description="Low complexity" evidence="14">
    <location>
        <begin position="451"/>
        <end position="485"/>
    </location>
</feature>
<dbReference type="PANTHER" id="PTHR10201:SF291">
    <property type="entry name" value="MATRIX METALLOPROTEINASE 1, ISOFORM C-RELATED"/>
    <property type="match status" value="1"/>
</dbReference>
<feature type="binding site" evidence="13">
    <location>
        <position position="376"/>
    </location>
    <ligand>
        <name>Ca(2+)</name>
        <dbReference type="ChEBI" id="CHEBI:29108"/>
        <label>3</label>
    </ligand>
</feature>
<feature type="binding site" evidence="13">
    <location>
        <position position="397"/>
    </location>
    <ligand>
        <name>Zn(2+)</name>
        <dbReference type="ChEBI" id="CHEBI:29105"/>
        <label>2</label>
        <note>catalytic</note>
    </ligand>
</feature>
<dbReference type="SMART" id="SM00235">
    <property type="entry name" value="ZnMc"/>
    <property type="match status" value="1"/>
</dbReference>
<feature type="binding site" evidence="13">
    <location>
        <position position="379"/>
    </location>
    <ligand>
        <name>Ca(2+)</name>
        <dbReference type="ChEBI" id="CHEBI:29108"/>
        <label>1</label>
    </ligand>
</feature>
<evidence type="ECO:0000256" key="2">
    <source>
        <dbReference type="ARBA" id="ARBA00010370"/>
    </source>
</evidence>
<keyword evidence="10" id="KW-0482">Metalloprotease</keyword>
<feature type="binding site" evidence="13">
    <location>
        <position position="379"/>
    </location>
    <ligand>
        <name>Ca(2+)</name>
        <dbReference type="ChEBI" id="CHEBI:29108"/>
        <label>3</label>
    </ligand>
</feature>
<comment type="similarity">
    <text evidence="2">Belongs to the peptidase M10A family.</text>
</comment>
<comment type="subcellular location">
    <subcellularLocation>
        <location evidence="1">Secreted</location>
    </subcellularLocation>
</comment>
<dbReference type="Gene3D" id="3.40.390.10">
    <property type="entry name" value="Collagenase (Catalytic Domain)"/>
    <property type="match status" value="1"/>
</dbReference>
<dbReference type="InterPro" id="IPR001818">
    <property type="entry name" value="Pept_M10_metallopeptidase"/>
</dbReference>
<feature type="compositionally biased region" description="Polar residues" evidence="14">
    <location>
        <begin position="486"/>
        <end position="500"/>
    </location>
</feature>
<evidence type="ECO:0000256" key="15">
    <source>
        <dbReference type="SAM" id="SignalP"/>
    </source>
</evidence>
<keyword evidence="7" id="KW-0378">Hydrolase</keyword>
<feature type="domain" description="Peptidase metallopeptidase" evidence="16">
    <location>
        <begin position="286"/>
        <end position="444"/>
    </location>
</feature>
<feature type="binding site" evidence="13">
    <location>
        <position position="415"/>
    </location>
    <ligand>
        <name>Zn(2+)</name>
        <dbReference type="ChEBI" id="CHEBI:29105"/>
        <label>2</label>
        <note>catalytic</note>
    </ligand>
</feature>
<evidence type="ECO:0000256" key="4">
    <source>
        <dbReference type="ARBA" id="ARBA00022670"/>
    </source>
</evidence>
<dbReference type="PANTHER" id="PTHR10201">
    <property type="entry name" value="MATRIX METALLOPROTEINASE"/>
    <property type="match status" value="1"/>
</dbReference>
<dbReference type="InterPro" id="IPR006026">
    <property type="entry name" value="Peptidase_Metallo"/>
</dbReference>
<evidence type="ECO:0000256" key="9">
    <source>
        <dbReference type="ARBA" id="ARBA00022837"/>
    </source>
</evidence>
<dbReference type="InterPro" id="IPR021190">
    <property type="entry name" value="Pept_M10A"/>
</dbReference>
<gene>
    <name evidence="18" type="primary">LOC118767275</name>
</gene>
<dbReference type="FunFam" id="3.40.390.10:FF:000007">
    <property type="entry name" value="Collagenase 3"/>
    <property type="match status" value="1"/>
</dbReference>
<feature type="binding site" evidence="13">
    <location>
        <position position="374"/>
    </location>
    <ligand>
        <name>Zn(2+)</name>
        <dbReference type="ChEBI" id="CHEBI:29105"/>
        <label>1</label>
    </ligand>
</feature>
<evidence type="ECO:0000256" key="13">
    <source>
        <dbReference type="PIRSR" id="PIRSR621190-2"/>
    </source>
</evidence>
<evidence type="ECO:0000256" key="10">
    <source>
        <dbReference type="ARBA" id="ARBA00023049"/>
    </source>
</evidence>
<feature type="binding site" description="in inhibited form" evidence="13">
    <location>
        <position position="268"/>
    </location>
    <ligand>
        <name>Zn(2+)</name>
        <dbReference type="ChEBI" id="CHEBI:29105"/>
        <label>2</label>
        <note>catalytic</note>
    </ligand>
</feature>
<dbReference type="Pfam" id="PF01471">
    <property type="entry name" value="PG_binding_1"/>
    <property type="match status" value="1"/>
</dbReference>
<feature type="region of interest" description="Disordered" evidence="14">
    <location>
        <begin position="92"/>
        <end position="172"/>
    </location>
</feature>
<keyword evidence="11" id="KW-0865">Zymogen</keyword>
<evidence type="ECO:0000313" key="18">
    <source>
        <dbReference type="RefSeq" id="XP_036367497.1"/>
    </source>
</evidence>
<evidence type="ECO:0000256" key="8">
    <source>
        <dbReference type="ARBA" id="ARBA00022833"/>
    </source>
</evidence>
<feature type="binding site" evidence="13">
    <location>
        <position position="356"/>
    </location>
    <ligand>
        <name>Ca(2+)</name>
        <dbReference type="ChEBI" id="CHEBI:29108"/>
        <label>3</label>
    </ligand>
</feature>
<accession>A0A7E6FKV8</accession>
<evidence type="ECO:0000256" key="12">
    <source>
        <dbReference type="PIRSR" id="PIRSR621190-1"/>
    </source>
</evidence>
<protein>
    <submittedName>
        <fullName evidence="18">Uncharacterized protein LOC118767275</fullName>
    </submittedName>
</protein>
<keyword evidence="3" id="KW-0964">Secreted</keyword>